<protein>
    <recommendedName>
        <fullName evidence="3">Phosphatase</fullName>
    </recommendedName>
</protein>
<gene>
    <name evidence="1" type="ORF">HNP81_003130</name>
</gene>
<sequence>MKKKVVGMMFALFIVAGLGFIGSTGTSGGSVGTFELPSEY</sequence>
<dbReference type="RefSeq" id="WP_281384510.1">
    <property type="nucleotide sequence ID" value="NZ_JACJHX010000010.1"/>
</dbReference>
<evidence type="ECO:0008006" key="3">
    <source>
        <dbReference type="Google" id="ProtNLM"/>
    </source>
</evidence>
<dbReference type="Proteomes" id="UP000626697">
    <property type="component" value="Unassembled WGS sequence"/>
</dbReference>
<accession>A0ABR6CT61</accession>
<comment type="caution">
    <text evidence="1">The sequence shown here is derived from an EMBL/GenBank/DDBJ whole genome shotgun (WGS) entry which is preliminary data.</text>
</comment>
<keyword evidence="2" id="KW-1185">Reference proteome</keyword>
<dbReference type="EMBL" id="JACJHX010000010">
    <property type="protein sequence ID" value="MBA9027838.1"/>
    <property type="molecule type" value="Genomic_DNA"/>
</dbReference>
<proteinExistence type="predicted"/>
<organism evidence="1 2">
    <name type="scientific">Peribacillus huizhouensis</name>
    <dbReference type="NCBI Taxonomy" id="1501239"/>
    <lineage>
        <taxon>Bacteria</taxon>
        <taxon>Bacillati</taxon>
        <taxon>Bacillota</taxon>
        <taxon>Bacilli</taxon>
        <taxon>Bacillales</taxon>
        <taxon>Bacillaceae</taxon>
        <taxon>Peribacillus</taxon>
    </lineage>
</organism>
<reference evidence="1 2" key="1">
    <citation type="submission" date="2020-08" db="EMBL/GenBank/DDBJ databases">
        <title>Genomic Encyclopedia of Type Strains, Phase IV (KMG-IV): sequencing the most valuable type-strain genomes for metagenomic binning, comparative biology and taxonomic classification.</title>
        <authorList>
            <person name="Goeker M."/>
        </authorList>
    </citation>
    <scope>NUCLEOTIDE SEQUENCE [LARGE SCALE GENOMIC DNA]</scope>
    <source>
        <strain evidence="1 2">DSM 105481</strain>
    </source>
</reference>
<name>A0ABR6CT61_9BACI</name>
<evidence type="ECO:0000313" key="2">
    <source>
        <dbReference type="Proteomes" id="UP000626697"/>
    </source>
</evidence>
<evidence type="ECO:0000313" key="1">
    <source>
        <dbReference type="EMBL" id="MBA9027838.1"/>
    </source>
</evidence>